<accession>A0A852SQG4</accession>
<evidence type="ECO:0008006" key="3">
    <source>
        <dbReference type="Google" id="ProtNLM"/>
    </source>
</evidence>
<keyword evidence="2" id="KW-1185">Reference proteome</keyword>
<comment type="caution">
    <text evidence="1">The sequence shown here is derived from an EMBL/GenBank/DDBJ whole genome shotgun (WGS) entry which is preliminary data.</text>
</comment>
<dbReference type="Proteomes" id="UP000549913">
    <property type="component" value="Unassembled WGS sequence"/>
</dbReference>
<reference evidence="1 2" key="1">
    <citation type="submission" date="2020-07" db="EMBL/GenBank/DDBJ databases">
        <title>Sequencing the genomes of 1000 actinobacteria strains.</title>
        <authorList>
            <person name="Klenk H.-P."/>
        </authorList>
    </citation>
    <scope>NUCLEOTIDE SEQUENCE [LARGE SCALE GENOMIC DNA]</scope>
    <source>
        <strain evidence="1 2">DSM 26474</strain>
    </source>
</reference>
<gene>
    <name evidence="1" type="ORF">BJ984_002239</name>
</gene>
<proteinExistence type="predicted"/>
<name>A0A852SQG4_9MICO</name>
<dbReference type="AlphaFoldDB" id="A0A852SQG4"/>
<organism evidence="1 2">
    <name type="scientific">Herbiconiux flava</name>
    <dbReference type="NCBI Taxonomy" id="881268"/>
    <lineage>
        <taxon>Bacteria</taxon>
        <taxon>Bacillati</taxon>
        <taxon>Actinomycetota</taxon>
        <taxon>Actinomycetes</taxon>
        <taxon>Micrococcales</taxon>
        <taxon>Microbacteriaceae</taxon>
        <taxon>Herbiconiux</taxon>
    </lineage>
</organism>
<evidence type="ECO:0000313" key="2">
    <source>
        <dbReference type="Proteomes" id="UP000549913"/>
    </source>
</evidence>
<sequence>MNGTTGGTEQGDAAVAAGLDSLLAGTVAALRRADARTEALARFDERRAILGIRRGPVMTPLGRVWRLGVLLLDTDAQLHGVGRVTRAIEPGRVTNQNPRAEERRDYRRAAHGRFADGDTVNFDTVELALDPSTLRAQAAAVQAGDRTPLLILRGDTVAVRWNAQPGENAFTPLGPYLAERAELLTAPPP</sequence>
<protein>
    <recommendedName>
        <fullName evidence="3">Glutaminase</fullName>
    </recommendedName>
</protein>
<evidence type="ECO:0000313" key="1">
    <source>
        <dbReference type="EMBL" id="NYD71081.1"/>
    </source>
</evidence>
<dbReference type="EMBL" id="JACCBM010000001">
    <property type="protein sequence ID" value="NYD71081.1"/>
    <property type="molecule type" value="Genomic_DNA"/>
</dbReference>
<dbReference type="RefSeq" id="WP_179548107.1">
    <property type="nucleotide sequence ID" value="NZ_BSEW01000002.1"/>
</dbReference>